<evidence type="ECO:0000313" key="2">
    <source>
        <dbReference type="Proteomes" id="UP000031671"/>
    </source>
</evidence>
<proteinExistence type="predicted"/>
<dbReference type="EMBL" id="BBRZ01000091">
    <property type="protein sequence ID" value="GAM58526.1"/>
    <property type="molecule type" value="Genomic_DNA"/>
</dbReference>
<name>A0A0B8NX69_9VIBR</name>
<sequence>MQLRSAFKHQKAEVFATASMASVWGQSDEFQLDYYQNHAFLGFQLQPQRGFLPSLCISILGLLIMV</sequence>
<dbReference type="AlphaFoldDB" id="A0A0B8NX69"/>
<dbReference type="InterPro" id="IPR021523">
    <property type="entry name" value="DUF3187"/>
</dbReference>
<reference evidence="1 2" key="1">
    <citation type="submission" date="2015-01" db="EMBL/GenBank/DDBJ databases">
        <title>Vibrio sp. C1 JCM 19231 whole genome shotgun sequence.</title>
        <authorList>
            <person name="Sawabe T."/>
            <person name="Meirelles P."/>
            <person name="Feng G."/>
            <person name="Sayaka M."/>
            <person name="Hattori M."/>
            <person name="Ohkuma M."/>
        </authorList>
    </citation>
    <scope>NUCLEOTIDE SEQUENCE [LARGE SCALE GENOMIC DNA]</scope>
    <source>
        <strain evidence="2">JCM 19231</strain>
    </source>
</reference>
<dbReference type="Pfam" id="PF11383">
    <property type="entry name" value="DUF3187"/>
    <property type="match status" value="1"/>
</dbReference>
<gene>
    <name evidence="1" type="ORF">JCM19231_5612</name>
</gene>
<evidence type="ECO:0000313" key="1">
    <source>
        <dbReference type="EMBL" id="GAM58526.1"/>
    </source>
</evidence>
<protein>
    <submittedName>
        <fullName evidence="1">Uncharacterized protein</fullName>
    </submittedName>
</protein>
<accession>A0A0B8NX69</accession>
<comment type="caution">
    <text evidence="1">The sequence shown here is derived from an EMBL/GenBank/DDBJ whole genome shotgun (WGS) entry which is preliminary data.</text>
</comment>
<reference evidence="1 2" key="2">
    <citation type="submission" date="2015-01" db="EMBL/GenBank/DDBJ databases">
        <authorList>
            <consortium name="NBRP consortium"/>
            <person name="Sawabe T."/>
            <person name="Meirelles P."/>
            <person name="Feng G."/>
            <person name="Sayaka M."/>
            <person name="Hattori M."/>
            <person name="Ohkuma M."/>
        </authorList>
    </citation>
    <scope>NUCLEOTIDE SEQUENCE [LARGE SCALE GENOMIC DNA]</scope>
    <source>
        <strain evidence="2">JCM 19231</strain>
    </source>
</reference>
<keyword evidence="2" id="KW-1185">Reference proteome</keyword>
<organism evidence="1 2">
    <name type="scientific">Vibrio ishigakensis</name>
    <dbReference type="NCBI Taxonomy" id="1481914"/>
    <lineage>
        <taxon>Bacteria</taxon>
        <taxon>Pseudomonadati</taxon>
        <taxon>Pseudomonadota</taxon>
        <taxon>Gammaproteobacteria</taxon>
        <taxon>Vibrionales</taxon>
        <taxon>Vibrionaceae</taxon>
        <taxon>Vibrio</taxon>
    </lineage>
</organism>
<dbReference type="Proteomes" id="UP000031671">
    <property type="component" value="Unassembled WGS sequence"/>
</dbReference>